<evidence type="ECO:0000313" key="3">
    <source>
        <dbReference type="Proteomes" id="UP000680866"/>
    </source>
</evidence>
<dbReference type="RefSeq" id="WP_212818007.1">
    <property type="nucleotide sequence ID" value="NZ_AP023359.1"/>
</dbReference>
<evidence type="ECO:0000256" key="1">
    <source>
        <dbReference type="SAM" id="SignalP"/>
    </source>
</evidence>
<evidence type="ECO:0008006" key="4">
    <source>
        <dbReference type="Google" id="ProtNLM"/>
    </source>
</evidence>
<gene>
    <name evidence="2" type="ORF">Prubr_58500</name>
</gene>
<keyword evidence="3" id="KW-1185">Reference proteome</keyword>
<protein>
    <recommendedName>
        <fullName evidence="4">Secreted protein</fullName>
    </recommendedName>
</protein>
<sequence>MFRRTLALAAATVLGTAGALVAAAPAQAYIPSNCSAVVIGWHAHAHCTWSGNIPWKLQGQCADGSWVTSPTTFGTGYADVFCWSAQSGDVRNLTLV</sequence>
<feature type="signal peptide" evidence="1">
    <location>
        <begin position="1"/>
        <end position="28"/>
    </location>
</feature>
<name>A0A810N9M7_9ACTN</name>
<keyword evidence="1" id="KW-0732">Signal</keyword>
<feature type="chain" id="PRO_5032392876" description="Secreted protein" evidence="1">
    <location>
        <begin position="29"/>
        <end position="96"/>
    </location>
</feature>
<accession>A0A810N9M7</accession>
<dbReference type="EMBL" id="AP023359">
    <property type="protein sequence ID" value="BCJ68829.1"/>
    <property type="molecule type" value="Genomic_DNA"/>
</dbReference>
<organism evidence="2 3">
    <name type="scientific">Polymorphospora rubra</name>
    <dbReference type="NCBI Taxonomy" id="338584"/>
    <lineage>
        <taxon>Bacteria</taxon>
        <taxon>Bacillati</taxon>
        <taxon>Actinomycetota</taxon>
        <taxon>Actinomycetes</taxon>
        <taxon>Micromonosporales</taxon>
        <taxon>Micromonosporaceae</taxon>
        <taxon>Polymorphospora</taxon>
    </lineage>
</organism>
<dbReference type="AlphaFoldDB" id="A0A810N9M7"/>
<reference evidence="2" key="1">
    <citation type="submission" date="2020-08" db="EMBL/GenBank/DDBJ databases">
        <title>Whole genome shotgun sequence of Polymorphospora rubra NBRC 101157.</title>
        <authorList>
            <person name="Komaki H."/>
            <person name="Tamura T."/>
        </authorList>
    </citation>
    <scope>NUCLEOTIDE SEQUENCE</scope>
    <source>
        <strain evidence="2">NBRC 101157</strain>
    </source>
</reference>
<evidence type="ECO:0000313" key="2">
    <source>
        <dbReference type="EMBL" id="BCJ68829.1"/>
    </source>
</evidence>
<dbReference type="KEGG" id="pry:Prubr_58500"/>
<dbReference type="Proteomes" id="UP000680866">
    <property type="component" value="Chromosome"/>
</dbReference>
<proteinExistence type="predicted"/>